<feature type="region of interest" description="Disordered" evidence="1">
    <location>
        <begin position="87"/>
        <end position="157"/>
    </location>
</feature>
<organism evidence="2 3">
    <name type="scientific">Thermocatellispora tengchongensis</name>
    <dbReference type="NCBI Taxonomy" id="1073253"/>
    <lineage>
        <taxon>Bacteria</taxon>
        <taxon>Bacillati</taxon>
        <taxon>Actinomycetota</taxon>
        <taxon>Actinomycetes</taxon>
        <taxon>Streptosporangiales</taxon>
        <taxon>Streptosporangiaceae</taxon>
        <taxon>Thermocatellispora</taxon>
    </lineage>
</organism>
<protein>
    <submittedName>
        <fullName evidence="2">Cytochrome P450</fullName>
    </submittedName>
</protein>
<name>A0A840PEL3_9ACTN</name>
<keyword evidence="3" id="KW-1185">Reference proteome</keyword>
<proteinExistence type="predicted"/>
<dbReference type="Gene3D" id="3.30.43.20">
    <property type="match status" value="1"/>
</dbReference>
<gene>
    <name evidence="2" type="ORF">HNP84_005331</name>
</gene>
<reference evidence="2 3" key="1">
    <citation type="submission" date="2020-08" db="EMBL/GenBank/DDBJ databases">
        <title>Genomic Encyclopedia of Type Strains, Phase IV (KMG-IV): sequencing the most valuable type-strain genomes for metagenomic binning, comparative biology and taxonomic classification.</title>
        <authorList>
            <person name="Goeker M."/>
        </authorList>
    </citation>
    <scope>NUCLEOTIDE SEQUENCE [LARGE SCALE GENOMIC DNA]</scope>
    <source>
        <strain evidence="2 3">DSM 45615</strain>
    </source>
</reference>
<evidence type="ECO:0000313" key="2">
    <source>
        <dbReference type="EMBL" id="MBB5135587.1"/>
    </source>
</evidence>
<sequence>MTAFGDEYQSFRREYSVVVALDLDPYSPEFLADPYPAYERIREAGPVVRLERHGIYARADEEGHSADEAAILVRSMLSAEIDTTVHALGNAARVDASRGRRRTRRGTPADAQQRPARPGPPAPATASRAALTGSAGERGRIRQKSETSGQGEFGEPA</sequence>
<feature type="compositionally biased region" description="Low complexity" evidence="1">
    <location>
        <begin position="106"/>
        <end position="116"/>
    </location>
</feature>
<evidence type="ECO:0000313" key="3">
    <source>
        <dbReference type="Proteomes" id="UP000578449"/>
    </source>
</evidence>
<dbReference type="RefSeq" id="WP_185052519.1">
    <property type="nucleotide sequence ID" value="NZ_BAABIX010000002.1"/>
</dbReference>
<accession>A0A840PEL3</accession>
<evidence type="ECO:0000256" key="1">
    <source>
        <dbReference type="SAM" id="MobiDB-lite"/>
    </source>
</evidence>
<dbReference type="AlphaFoldDB" id="A0A840PEL3"/>
<comment type="caution">
    <text evidence="2">The sequence shown here is derived from an EMBL/GenBank/DDBJ whole genome shotgun (WGS) entry which is preliminary data.</text>
</comment>
<dbReference type="Proteomes" id="UP000578449">
    <property type="component" value="Unassembled WGS sequence"/>
</dbReference>
<dbReference type="EMBL" id="JACHGN010000011">
    <property type="protein sequence ID" value="MBB5135587.1"/>
    <property type="molecule type" value="Genomic_DNA"/>
</dbReference>